<evidence type="ECO:0000256" key="1">
    <source>
        <dbReference type="SAM" id="MobiDB-lite"/>
    </source>
</evidence>
<dbReference type="InterPro" id="IPR038050">
    <property type="entry name" value="Neuro_actylchol_rec"/>
</dbReference>
<keyword evidence="5" id="KW-1185">Reference proteome</keyword>
<dbReference type="AlphaFoldDB" id="A0A1D1W159"/>
<feature type="signal peptide" evidence="3">
    <location>
        <begin position="1"/>
        <end position="18"/>
    </location>
</feature>
<accession>A0A1D1W159</accession>
<dbReference type="Gene3D" id="1.20.58.390">
    <property type="entry name" value="Neurotransmitter-gated ion-channel transmembrane domain"/>
    <property type="match status" value="1"/>
</dbReference>
<reference evidence="4 5" key="1">
    <citation type="journal article" date="2016" name="Nat. Commun.">
        <title>Extremotolerant tardigrade genome and improved radiotolerance of human cultured cells by tardigrade-unique protein.</title>
        <authorList>
            <person name="Hashimoto T."/>
            <person name="Horikawa D.D."/>
            <person name="Saito Y."/>
            <person name="Kuwahara H."/>
            <person name="Kozuka-Hata H."/>
            <person name="Shin-I T."/>
            <person name="Minakuchi Y."/>
            <person name="Ohishi K."/>
            <person name="Motoyama A."/>
            <person name="Aizu T."/>
            <person name="Enomoto A."/>
            <person name="Kondo K."/>
            <person name="Tanaka S."/>
            <person name="Hara Y."/>
            <person name="Koshikawa S."/>
            <person name="Sagara H."/>
            <person name="Miura T."/>
            <person name="Yokobori S."/>
            <person name="Miyagawa K."/>
            <person name="Suzuki Y."/>
            <person name="Kubo T."/>
            <person name="Oyama M."/>
            <person name="Kohara Y."/>
            <person name="Fujiyama A."/>
            <person name="Arakawa K."/>
            <person name="Katayama T."/>
            <person name="Toyoda A."/>
            <person name="Kunieda T."/>
        </authorList>
    </citation>
    <scope>NUCLEOTIDE SEQUENCE [LARGE SCALE GENOMIC DNA]</scope>
    <source>
        <strain evidence="4 5">YOKOZUNA-1</strain>
    </source>
</reference>
<dbReference type="Proteomes" id="UP000186922">
    <property type="component" value="Unassembled WGS sequence"/>
</dbReference>
<keyword evidence="3" id="KW-0732">Signal</keyword>
<gene>
    <name evidence="4" type="primary">RvY_17016-1</name>
    <name evidence="4" type="synonym">RvY_17016.1</name>
    <name evidence="4" type="ORF">RvY_17016</name>
</gene>
<evidence type="ECO:0000313" key="4">
    <source>
        <dbReference type="EMBL" id="GAV07141.1"/>
    </source>
</evidence>
<sequence>MGVCTFFVFSAIWEYVIVCILERRPLGGCRHKSGSRGSRGSLGAGLIIPNLHATSASTHDLPHFDLAGRSLSLRSSRSIARLAAFHHVDLTHADRQPNNHSTSSWHRQSTSFPHPAVSPQGSLGERQDQQQLSKTSWEPKPETVYGAIQTNNHRAAELQDLTRIQSTTLMDDELAVVENKRKKRIKINCSCRSSQPATSAAERSKRVDIIARFAYPALFLLFNLFYWPYYLTMTPHSSIP</sequence>
<dbReference type="GO" id="GO:0006811">
    <property type="term" value="P:monoatomic ion transport"/>
    <property type="evidence" value="ECO:0007669"/>
    <property type="project" value="InterPro"/>
</dbReference>
<proteinExistence type="predicted"/>
<feature type="transmembrane region" description="Helical" evidence="2">
    <location>
        <begin position="213"/>
        <end position="230"/>
    </location>
</feature>
<keyword evidence="2" id="KW-1133">Transmembrane helix</keyword>
<name>A0A1D1W159_RAMVA</name>
<dbReference type="EMBL" id="BDGG01000014">
    <property type="protein sequence ID" value="GAV07141.1"/>
    <property type="molecule type" value="Genomic_DNA"/>
</dbReference>
<dbReference type="InterPro" id="IPR036719">
    <property type="entry name" value="Neuro-gated_channel_TM_sf"/>
</dbReference>
<keyword evidence="2" id="KW-0472">Membrane</keyword>
<dbReference type="SUPFAM" id="SSF90112">
    <property type="entry name" value="Neurotransmitter-gated ion-channel transmembrane pore"/>
    <property type="match status" value="1"/>
</dbReference>
<feature type="chain" id="PRO_5008899080" description="Neurotransmitter-gated ion-channel transmembrane domain-containing protein" evidence="3">
    <location>
        <begin position="19"/>
        <end position="240"/>
    </location>
</feature>
<evidence type="ECO:0000256" key="2">
    <source>
        <dbReference type="SAM" id="Phobius"/>
    </source>
</evidence>
<organism evidence="4 5">
    <name type="scientific">Ramazzottius varieornatus</name>
    <name type="common">Water bear</name>
    <name type="synonym">Tardigrade</name>
    <dbReference type="NCBI Taxonomy" id="947166"/>
    <lineage>
        <taxon>Eukaryota</taxon>
        <taxon>Metazoa</taxon>
        <taxon>Ecdysozoa</taxon>
        <taxon>Tardigrada</taxon>
        <taxon>Eutardigrada</taxon>
        <taxon>Parachela</taxon>
        <taxon>Hypsibioidea</taxon>
        <taxon>Ramazzottiidae</taxon>
        <taxon>Ramazzottius</taxon>
    </lineage>
</organism>
<evidence type="ECO:0008006" key="6">
    <source>
        <dbReference type="Google" id="ProtNLM"/>
    </source>
</evidence>
<protein>
    <recommendedName>
        <fullName evidence="6">Neurotransmitter-gated ion-channel transmembrane domain-containing protein</fullName>
    </recommendedName>
</protein>
<comment type="caution">
    <text evidence="4">The sequence shown here is derived from an EMBL/GenBank/DDBJ whole genome shotgun (WGS) entry which is preliminary data.</text>
</comment>
<feature type="compositionally biased region" description="Polar residues" evidence="1">
    <location>
        <begin position="98"/>
        <end position="112"/>
    </location>
</feature>
<evidence type="ECO:0000256" key="3">
    <source>
        <dbReference type="SAM" id="SignalP"/>
    </source>
</evidence>
<keyword evidence="2" id="KW-0812">Transmembrane</keyword>
<feature type="region of interest" description="Disordered" evidence="1">
    <location>
        <begin position="93"/>
        <end position="141"/>
    </location>
</feature>
<evidence type="ECO:0000313" key="5">
    <source>
        <dbReference type="Proteomes" id="UP000186922"/>
    </source>
</evidence>
<dbReference type="GO" id="GO:0016020">
    <property type="term" value="C:membrane"/>
    <property type="evidence" value="ECO:0007669"/>
    <property type="project" value="InterPro"/>
</dbReference>
<dbReference type="OrthoDB" id="6285511at2759"/>